<proteinExistence type="predicted"/>
<protein>
    <submittedName>
        <fullName evidence="1">Uncharacterized protein</fullName>
    </submittedName>
</protein>
<gene>
    <name evidence="1" type="ORF">C884_02234</name>
</gene>
<comment type="caution">
    <text evidence="1">The sequence shown here is derived from an EMBL/GenBank/DDBJ whole genome shotgun (WGS) entry which is preliminary data.</text>
</comment>
<dbReference type="Proteomes" id="UP000009877">
    <property type="component" value="Unassembled WGS sequence"/>
</dbReference>
<organism evidence="1 2">
    <name type="scientific">Kocuria palustris PEL</name>
    <dbReference type="NCBI Taxonomy" id="1236550"/>
    <lineage>
        <taxon>Bacteria</taxon>
        <taxon>Bacillati</taxon>
        <taxon>Actinomycetota</taxon>
        <taxon>Actinomycetes</taxon>
        <taxon>Micrococcales</taxon>
        <taxon>Micrococcaceae</taxon>
        <taxon>Kocuria</taxon>
    </lineage>
</organism>
<dbReference type="AlphaFoldDB" id="M2XW90"/>
<name>M2XW90_9MICC</name>
<evidence type="ECO:0000313" key="1">
    <source>
        <dbReference type="EMBL" id="EME37078.1"/>
    </source>
</evidence>
<keyword evidence="2" id="KW-1185">Reference proteome</keyword>
<dbReference type="EMBL" id="ANHZ02000006">
    <property type="protein sequence ID" value="EME37078.1"/>
    <property type="molecule type" value="Genomic_DNA"/>
</dbReference>
<sequence>MDVTLFDFKPTITGDLVALRPIQAEDVDVTDHLIRAH</sequence>
<reference evidence="1 2" key="1">
    <citation type="journal article" date="2014" name="Genome Announc.">
        <title>Draft Genome Sequence of Kocuria palustris PEL.</title>
        <authorList>
            <person name="Sharma G."/>
            <person name="Khatri I."/>
            <person name="Subramanian S."/>
        </authorList>
    </citation>
    <scope>NUCLEOTIDE SEQUENCE [LARGE SCALE GENOMIC DNA]</scope>
    <source>
        <strain evidence="1 2">PEL</strain>
    </source>
</reference>
<evidence type="ECO:0000313" key="2">
    <source>
        <dbReference type="Proteomes" id="UP000009877"/>
    </source>
</evidence>
<accession>M2XW90</accession>